<gene>
    <name evidence="10" type="ORF">AQUCO_01700038v1</name>
</gene>
<dbReference type="STRING" id="218851.A0A2G5DLK7"/>
<keyword evidence="2" id="KW-0677">Repeat</keyword>
<reference evidence="10 11" key="1">
    <citation type="submission" date="2017-09" db="EMBL/GenBank/DDBJ databases">
        <title>WGS assembly of Aquilegia coerulea Goldsmith.</title>
        <authorList>
            <person name="Hodges S."/>
            <person name="Kramer E."/>
            <person name="Nordborg M."/>
            <person name="Tomkins J."/>
            <person name="Borevitz J."/>
            <person name="Derieg N."/>
            <person name="Yan J."/>
            <person name="Mihaltcheva S."/>
            <person name="Hayes R.D."/>
            <person name="Rokhsar D."/>
        </authorList>
    </citation>
    <scope>NUCLEOTIDE SEQUENCE [LARGE SCALE GENOMIC DNA]</scope>
    <source>
        <strain evidence="11">cv. Goldsmith</strain>
    </source>
</reference>
<evidence type="ECO:0000256" key="4">
    <source>
        <dbReference type="ARBA" id="ARBA00022833"/>
    </source>
</evidence>
<evidence type="ECO:0000256" key="1">
    <source>
        <dbReference type="ARBA" id="ARBA00022723"/>
    </source>
</evidence>
<keyword evidence="4" id="KW-0862">Zinc</keyword>
<keyword evidence="3 7" id="KW-0863">Zinc-finger</keyword>
<proteinExistence type="predicted"/>
<accession>A0A2G5DLK7</accession>
<feature type="compositionally biased region" description="Low complexity" evidence="8">
    <location>
        <begin position="206"/>
        <end position="217"/>
    </location>
</feature>
<dbReference type="PROSITE" id="PS50157">
    <property type="entry name" value="ZINC_FINGER_C2H2_2"/>
    <property type="match status" value="2"/>
</dbReference>
<evidence type="ECO:0000256" key="5">
    <source>
        <dbReference type="ARBA" id="ARBA00023015"/>
    </source>
</evidence>
<evidence type="ECO:0000256" key="7">
    <source>
        <dbReference type="PROSITE-ProRule" id="PRU00042"/>
    </source>
</evidence>
<evidence type="ECO:0000256" key="8">
    <source>
        <dbReference type="SAM" id="MobiDB-lite"/>
    </source>
</evidence>
<dbReference type="AlphaFoldDB" id="A0A2G5DLK7"/>
<feature type="region of interest" description="Disordered" evidence="8">
    <location>
        <begin position="197"/>
        <end position="257"/>
    </location>
</feature>
<dbReference type="PROSITE" id="PS00028">
    <property type="entry name" value="ZINC_FINGER_C2H2_1"/>
    <property type="match status" value="2"/>
</dbReference>
<dbReference type="SUPFAM" id="SSF57667">
    <property type="entry name" value="beta-beta-alpha zinc fingers"/>
    <property type="match status" value="1"/>
</dbReference>
<evidence type="ECO:0000313" key="10">
    <source>
        <dbReference type="EMBL" id="PIA44137.1"/>
    </source>
</evidence>
<dbReference type="InterPro" id="IPR036236">
    <property type="entry name" value="Znf_C2H2_sf"/>
</dbReference>
<keyword evidence="1" id="KW-0479">Metal-binding</keyword>
<dbReference type="InterPro" id="IPR013087">
    <property type="entry name" value="Znf_C2H2_type"/>
</dbReference>
<dbReference type="Gene3D" id="3.30.160.60">
    <property type="entry name" value="Classic Zinc Finger"/>
    <property type="match status" value="1"/>
</dbReference>
<keyword evidence="6" id="KW-0804">Transcription</keyword>
<dbReference type="PANTHER" id="PTHR45988">
    <property type="entry name" value="C2H2 TYPE ZINC FINGER TRANSCRIPTION FACTOR FAMILY-RELATED"/>
    <property type="match status" value="1"/>
</dbReference>
<name>A0A2G5DLK7_AQUCA</name>
<feature type="domain" description="C2H2-type" evidence="9">
    <location>
        <begin position="108"/>
        <end position="130"/>
    </location>
</feature>
<dbReference type="InterPro" id="IPR044653">
    <property type="entry name" value="AZF1/2/3-like"/>
</dbReference>
<evidence type="ECO:0000313" key="11">
    <source>
        <dbReference type="Proteomes" id="UP000230069"/>
    </source>
</evidence>
<feature type="domain" description="C2H2-type" evidence="9">
    <location>
        <begin position="181"/>
        <end position="203"/>
    </location>
</feature>
<dbReference type="InParanoid" id="A0A2G5DLK7"/>
<sequence>MAIETLNSPTAVPPPSSSFRYQELTDTELHSIEPWVKRKRSKRPRHETPSTSSSSPSPSPPHQPTEEEYLAYCLIMLARGGAGSTTSQPPSLLPLAPPTKGVFLVDQHKCTVCNKSFSSYQALGGHKASHRKLSVSVIPSEHHHHNQVQAAVSNSSASASTTSTTTASVISTVNQSSGRAHECSICHKSFPSGQALGGHKRRHYDGGAAATTTNNTGGANGNGGGGRVGVTATVTSSDGIGSSSQTQSLSQSQNQRGFDLNLPSLNEFWPGFGVSGVEEEVESPLPLKKPRFLIPA</sequence>
<dbReference type="OrthoDB" id="40579at2759"/>
<keyword evidence="5" id="KW-0805">Transcription regulation</keyword>
<dbReference type="PANTHER" id="PTHR45988:SF90">
    <property type="entry name" value="ZINC FINGER PROTEIN ZAT10-LIKE"/>
    <property type="match status" value="1"/>
</dbReference>
<dbReference type="GO" id="GO:0005634">
    <property type="term" value="C:nucleus"/>
    <property type="evidence" value="ECO:0007669"/>
    <property type="project" value="TreeGrafter"/>
</dbReference>
<dbReference type="FunCoup" id="A0A2G5DLK7">
    <property type="interactions" value="30"/>
</dbReference>
<dbReference type="Proteomes" id="UP000230069">
    <property type="component" value="Unassembled WGS sequence"/>
</dbReference>
<evidence type="ECO:0000259" key="9">
    <source>
        <dbReference type="PROSITE" id="PS50157"/>
    </source>
</evidence>
<dbReference type="Pfam" id="PF13912">
    <property type="entry name" value="zf-C2H2_6"/>
    <property type="match status" value="2"/>
</dbReference>
<feature type="compositionally biased region" description="Low complexity" evidence="8">
    <location>
        <begin position="242"/>
        <end position="255"/>
    </location>
</feature>
<dbReference type="SMART" id="SM00355">
    <property type="entry name" value="ZnF_C2H2"/>
    <property type="match status" value="2"/>
</dbReference>
<feature type="region of interest" description="Disordered" evidence="8">
    <location>
        <begin position="1"/>
        <end position="65"/>
    </location>
</feature>
<dbReference type="GO" id="GO:0000976">
    <property type="term" value="F:transcription cis-regulatory region binding"/>
    <property type="evidence" value="ECO:0007669"/>
    <property type="project" value="TreeGrafter"/>
</dbReference>
<evidence type="ECO:0000256" key="3">
    <source>
        <dbReference type="ARBA" id="ARBA00022771"/>
    </source>
</evidence>
<dbReference type="GO" id="GO:0003700">
    <property type="term" value="F:DNA-binding transcription factor activity"/>
    <property type="evidence" value="ECO:0007669"/>
    <property type="project" value="InterPro"/>
</dbReference>
<organism evidence="10 11">
    <name type="scientific">Aquilegia coerulea</name>
    <name type="common">Rocky mountain columbine</name>
    <dbReference type="NCBI Taxonomy" id="218851"/>
    <lineage>
        <taxon>Eukaryota</taxon>
        <taxon>Viridiplantae</taxon>
        <taxon>Streptophyta</taxon>
        <taxon>Embryophyta</taxon>
        <taxon>Tracheophyta</taxon>
        <taxon>Spermatophyta</taxon>
        <taxon>Magnoliopsida</taxon>
        <taxon>Ranunculales</taxon>
        <taxon>Ranunculaceae</taxon>
        <taxon>Thalictroideae</taxon>
        <taxon>Aquilegia</taxon>
    </lineage>
</organism>
<feature type="compositionally biased region" description="Gly residues" evidence="8">
    <location>
        <begin position="218"/>
        <end position="228"/>
    </location>
</feature>
<keyword evidence="11" id="KW-1185">Reference proteome</keyword>
<dbReference type="EMBL" id="KZ305034">
    <property type="protein sequence ID" value="PIA44137.1"/>
    <property type="molecule type" value="Genomic_DNA"/>
</dbReference>
<evidence type="ECO:0000256" key="2">
    <source>
        <dbReference type="ARBA" id="ARBA00022737"/>
    </source>
</evidence>
<protein>
    <recommendedName>
        <fullName evidence="9">C2H2-type domain-containing protein</fullName>
    </recommendedName>
</protein>
<dbReference type="GO" id="GO:0008270">
    <property type="term" value="F:zinc ion binding"/>
    <property type="evidence" value="ECO:0007669"/>
    <property type="project" value="UniProtKB-KW"/>
</dbReference>
<feature type="compositionally biased region" description="Polar residues" evidence="8">
    <location>
        <begin position="1"/>
        <end position="10"/>
    </location>
</feature>
<evidence type="ECO:0000256" key="6">
    <source>
        <dbReference type="ARBA" id="ARBA00023163"/>
    </source>
</evidence>